<dbReference type="Gene3D" id="3.40.190.10">
    <property type="entry name" value="Periplasmic binding protein-like II"/>
    <property type="match status" value="2"/>
</dbReference>
<gene>
    <name evidence="4" type="ORF">GXY80_03925</name>
</gene>
<evidence type="ECO:0000313" key="4">
    <source>
        <dbReference type="EMBL" id="NLW34618.1"/>
    </source>
</evidence>
<reference evidence="4" key="2">
    <citation type="submission" date="2020-01" db="EMBL/GenBank/DDBJ databases">
        <authorList>
            <person name="Campanaro S."/>
        </authorList>
    </citation>
    <scope>NUCLEOTIDE SEQUENCE</scope>
    <source>
        <strain evidence="4">AS06rmzACSIP_7</strain>
    </source>
</reference>
<evidence type="ECO:0000313" key="5">
    <source>
        <dbReference type="Proteomes" id="UP000777265"/>
    </source>
</evidence>
<reference evidence="4" key="1">
    <citation type="journal article" date="2020" name="Biotechnol. Biofuels">
        <title>New insights from the biogas microbiome by comprehensive genome-resolved metagenomics of nearly 1600 species originating from multiple anaerobic digesters.</title>
        <authorList>
            <person name="Campanaro S."/>
            <person name="Treu L."/>
            <person name="Rodriguez-R L.M."/>
            <person name="Kovalovszki A."/>
            <person name="Ziels R.M."/>
            <person name="Maus I."/>
            <person name="Zhu X."/>
            <person name="Kougias P.G."/>
            <person name="Basile A."/>
            <person name="Luo G."/>
            <person name="Schluter A."/>
            <person name="Konstantinidis K.T."/>
            <person name="Angelidaki I."/>
        </authorList>
    </citation>
    <scope>NUCLEOTIDE SEQUENCE</scope>
    <source>
        <strain evidence="4">AS06rmzACSIP_7</strain>
    </source>
</reference>
<accession>A0A351TZ31</accession>
<dbReference type="Proteomes" id="UP000777265">
    <property type="component" value="Unassembled WGS sequence"/>
</dbReference>
<dbReference type="AlphaFoldDB" id="A0A351TZ31"/>
<dbReference type="PANTHER" id="PTHR30024">
    <property type="entry name" value="ALIPHATIC SULFONATES-BINDING PROTEIN-RELATED"/>
    <property type="match status" value="1"/>
</dbReference>
<evidence type="ECO:0000256" key="1">
    <source>
        <dbReference type="ARBA" id="ARBA00004418"/>
    </source>
</evidence>
<comment type="caution">
    <text evidence="4">The sequence shown here is derived from an EMBL/GenBank/DDBJ whole genome shotgun (WGS) entry which is preliminary data.</text>
</comment>
<dbReference type="STRING" id="909663.GCA_000512235_03010"/>
<name>A0A351TZ31_9BACT</name>
<comment type="similarity">
    <text evidence="2">Belongs to the bacterial solute-binding protein SsuA/TauA family.</text>
</comment>
<dbReference type="SUPFAM" id="SSF53850">
    <property type="entry name" value="Periplasmic binding protein-like II"/>
    <property type="match status" value="1"/>
</dbReference>
<organism evidence="4 5">
    <name type="scientific">Syntrophorhabdus aromaticivorans</name>
    <dbReference type="NCBI Taxonomy" id="328301"/>
    <lineage>
        <taxon>Bacteria</taxon>
        <taxon>Pseudomonadati</taxon>
        <taxon>Thermodesulfobacteriota</taxon>
        <taxon>Syntrophorhabdia</taxon>
        <taxon>Syntrophorhabdales</taxon>
        <taxon>Syntrophorhabdaceae</taxon>
        <taxon>Syntrophorhabdus</taxon>
    </lineage>
</organism>
<keyword evidence="3" id="KW-0732">Signal</keyword>
<dbReference type="PANTHER" id="PTHR30024:SF47">
    <property type="entry name" value="TAURINE-BINDING PERIPLASMIC PROTEIN"/>
    <property type="match status" value="1"/>
</dbReference>
<comment type="subcellular location">
    <subcellularLocation>
        <location evidence="1">Periplasm</location>
    </subcellularLocation>
</comment>
<evidence type="ECO:0000256" key="2">
    <source>
        <dbReference type="ARBA" id="ARBA00010742"/>
    </source>
</evidence>
<proteinExistence type="inferred from homology"/>
<evidence type="ECO:0008006" key="6">
    <source>
        <dbReference type="Google" id="ProtNLM"/>
    </source>
</evidence>
<protein>
    <recommendedName>
        <fullName evidence="6">Solute-binding protein family 3/N-terminal domain-containing protein</fullName>
    </recommendedName>
</protein>
<dbReference type="EMBL" id="JAAYEE010000070">
    <property type="protein sequence ID" value="NLW34618.1"/>
    <property type="molecule type" value="Genomic_DNA"/>
</dbReference>
<sequence length="296" mass="33139">MKRHLLLLVVVLTSLLLTVHLSMAKEFRVGLMPAKESLPFYAEERYGIFKKHGIELVIVPFRSALERDSAYEAGKIDGSISDIVAVALLVKGGRNIKILRTIAKPRKGYPVFTVLKAGRATSSKEIAISFNTVIEYVTDRILEKQNMGGMLKKTEIKSVPLRMQLLTEGKIGYATLAEPLATFAGIKGAERVYTDEGIKGSHVVFVARGDLGDRFLKSLAAAFDEACARANKEKVLLKELLWLKLSLPAELKDAYSLPDLRIKELPAKQDVNDVLSWMQQRGLIRERIPYERLVFR</sequence>
<evidence type="ECO:0000256" key="3">
    <source>
        <dbReference type="ARBA" id="ARBA00022729"/>
    </source>
</evidence>
<dbReference type="GO" id="GO:0042597">
    <property type="term" value="C:periplasmic space"/>
    <property type="evidence" value="ECO:0007669"/>
    <property type="project" value="UniProtKB-SubCell"/>
</dbReference>